<dbReference type="RefSeq" id="WP_345726649.1">
    <property type="nucleotide sequence ID" value="NZ_BAAAYN010000005.1"/>
</dbReference>
<reference evidence="9" key="1">
    <citation type="journal article" date="2019" name="Int. J. Syst. Evol. Microbiol.">
        <title>The Global Catalogue of Microorganisms (GCM) 10K type strain sequencing project: providing services to taxonomists for standard genome sequencing and annotation.</title>
        <authorList>
            <consortium name="The Broad Institute Genomics Platform"/>
            <consortium name="The Broad Institute Genome Sequencing Center for Infectious Disease"/>
            <person name="Wu L."/>
            <person name="Ma J."/>
        </authorList>
    </citation>
    <scope>NUCLEOTIDE SEQUENCE [LARGE SCALE GENOMIC DNA]</scope>
    <source>
        <strain evidence="9">JCM 9458</strain>
    </source>
</reference>
<feature type="transmembrane region" description="Helical" evidence="6">
    <location>
        <begin position="264"/>
        <end position="284"/>
    </location>
</feature>
<feature type="compositionally biased region" description="Basic and acidic residues" evidence="5">
    <location>
        <begin position="540"/>
        <end position="549"/>
    </location>
</feature>
<feature type="transmembrane region" description="Helical" evidence="6">
    <location>
        <begin position="16"/>
        <end position="38"/>
    </location>
</feature>
<feature type="transmembrane region" description="Helical" evidence="6">
    <location>
        <begin position="44"/>
        <end position="68"/>
    </location>
</feature>
<dbReference type="InterPro" id="IPR050367">
    <property type="entry name" value="APC_superfamily"/>
</dbReference>
<comment type="caution">
    <text evidence="8">The sequence shown here is derived from an EMBL/GenBank/DDBJ whole genome shotgun (WGS) entry which is preliminary data.</text>
</comment>
<evidence type="ECO:0000256" key="2">
    <source>
        <dbReference type="ARBA" id="ARBA00022692"/>
    </source>
</evidence>
<sequence>MSAPVPRGAGLRTYHLVALLITAHAPLTLLWAVVPTALQNGKVVATPLIFALAGLILLGFVLGYSGLARRVRHPGGLYVQVVRGLGRPVGLGAAAVTLLAYTGLVAGLYGFFATVFVALVDSLFGVVLPAAVGLLLCVVSVLALGVVPLRIVVRLLLGVVVGQIAVVLAFDLGAFTEAAGSEVSFTPLDPGWILSGSFGVALVFAVTAFVGSEAGATYSDELTDPQRAIPKATYISYAVTTAVLVVSAWAVSVAVGPEQAPLQAAALGAAFLPAVVASIVGAGAAGTVTNLLLGVLLVGLLATGVTLHNATSRQLAGLARDGVLPAPLAIPRLGGAPPWRTALIQPVVAGLIALFALFSEQKVLPLWLVVGSGLAATGVLTLASAATVVWFLRGVADEDGFFGWEGQVVAGFFSIVTTGFIFLYGVTRVREIAPGSPPVAAWLVGVLIGGVFGTGVVVALVLQATRPAAYATIGQDQAQATGRTPAEPPPTAGTIPVRRHPPAGAAPTRVPSHAAAPPNRRGTGAPFDGQPAAPDPSWPEDARYRYPSR</sequence>
<evidence type="ECO:0000256" key="1">
    <source>
        <dbReference type="ARBA" id="ARBA00004141"/>
    </source>
</evidence>
<feature type="transmembrane region" description="Helical" evidence="6">
    <location>
        <begin position="190"/>
        <end position="211"/>
    </location>
</feature>
<gene>
    <name evidence="8" type="ORF">GCM10020369_08870</name>
</gene>
<organism evidence="8 9">
    <name type="scientific">Cryptosporangium minutisporangium</name>
    <dbReference type="NCBI Taxonomy" id="113569"/>
    <lineage>
        <taxon>Bacteria</taxon>
        <taxon>Bacillati</taxon>
        <taxon>Actinomycetota</taxon>
        <taxon>Actinomycetes</taxon>
        <taxon>Cryptosporangiales</taxon>
        <taxon>Cryptosporangiaceae</taxon>
        <taxon>Cryptosporangium</taxon>
    </lineage>
</organism>
<evidence type="ECO:0000256" key="5">
    <source>
        <dbReference type="SAM" id="MobiDB-lite"/>
    </source>
</evidence>
<evidence type="ECO:0000313" key="9">
    <source>
        <dbReference type="Proteomes" id="UP001501676"/>
    </source>
</evidence>
<feature type="transmembrane region" description="Helical" evidence="6">
    <location>
        <begin position="291"/>
        <end position="310"/>
    </location>
</feature>
<feature type="transmembrane region" description="Helical" evidence="6">
    <location>
        <begin position="342"/>
        <end position="359"/>
    </location>
</feature>
<dbReference type="PANTHER" id="PTHR42770:SF16">
    <property type="entry name" value="AMINO ACID PERMEASE"/>
    <property type="match status" value="1"/>
</dbReference>
<feature type="transmembrane region" description="Helical" evidence="6">
    <location>
        <begin position="151"/>
        <end position="170"/>
    </location>
</feature>
<dbReference type="PANTHER" id="PTHR42770">
    <property type="entry name" value="AMINO ACID TRANSPORTER-RELATED"/>
    <property type="match status" value="1"/>
</dbReference>
<keyword evidence="9" id="KW-1185">Reference proteome</keyword>
<feature type="transmembrane region" description="Helical" evidence="6">
    <location>
        <begin position="439"/>
        <end position="462"/>
    </location>
</feature>
<dbReference type="InterPro" id="IPR004841">
    <property type="entry name" value="AA-permease/SLC12A_dom"/>
</dbReference>
<evidence type="ECO:0000256" key="3">
    <source>
        <dbReference type="ARBA" id="ARBA00022989"/>
    </source>
</evidence>
<comment type="subcellular location">
    <subcellularLocation>
        <location evidence="1">Membrane</location>
        <topology evidence="1">Multi-pass membrane protein</topology>
    </subcellularLocation>
</comment>
<evidence type="ECO:0000256" key="6">
    <source>
        <dbReference type="SAM" id="Phobius"/>
    </source>
</evidence>
<dbReference type="EMBL" id="BAAAYN010000005">
    <property type="protein sequence ID" value="GAA3383342.1"/>
    <property type="molecule type" value="Genomic_DNA"/>
</dbReference>
<dbReference type="PIRSF" id="PIRSF006060">
    <property type="entry name" value="AA_transporter"/>
    <property type="match status" value="1"/>
</dbReference>
<accession>A0ABP6SRR7</accession>
<feature type="transmembrane region" description="Helical" evidence="6">
    <location>
        <begin position="232"/>
        <end position="252"/>
    </location>
</feature>
<feature type="region of interest" description="Disordered" evidence="5">
    <location>
        <begin position="476"/>
        <end position="549"/>
    </location>
</feature>
<evidence type="ECO:0000259" key="7">
    <source>
        <dbReference type="Pfam" id="PF00324"/>
    </source>
</evidence>
<feature type="transmembrane region" description="Helical" evidence="6">
    <location>
        <begin position="89"/>
        <end position="117"/>
    </location>
</feature>
<feature type="transmembrane region" description="Helical" evidence="6">
    <location>
        <begin position="404"/>
        <end position="427"/>
    </location>
</feature>
<evidence type="ECO:0000313" key="8">
    <source>
        <dbReference type="EMBL" id="GAA3383342.1"/>
    </source>
</evidence>
<name>A0ABP6SRR7_9ACTN</name>
<feature type="transmembrane region" description="Helical" evidence="6">
    <location>
        <begin position="366"/>
        <end position="392"/>
    </location>
</feature>
<protein>
    <submittedName>
        <fullName evidence="8">APC family permease</fullName>
    </submittedName>
</protein>
<feature type="transmembrane region" description="Helical" evidence="6">
    <location>
        <begin position="123"/>
        <end position="144"/>
    </location>
</feature>
<dbReference type="Pfam" id="PF00324">
    <property type="entry name" value="AA_permease"/>
    <property type="match status" value="1"/>
</dbReference>
<feature type="domain" description="Amino acid permease/ SLC12A" evidence="7">
    <location>
        <begin position="28"/>
        <end position="404"/>
    </location>
</feature>
<keyword evidence="3 6" id="KW-1133">Transmembrane helix</keyword>
<evidence type="ECO:0000256" key="4">
    <source>
        <dbReference type="ARBA" id="ARBA00023136"/>
    </source>
</evidence>
<keyword evidence="4 6" id="KW-0472">Membrane</keyword>
<proteinExistence type="predicted"/>
<dbReference type="Gene3D" id="1.20.1740.10">
    <property type="entry name" value="Amino acid/polyamine transporter I"/>
    <property type="match status" value="1"/>
</dbReference>
<keyword evidence="2 6" id="KW-0812">Transmembrane</keyword>
<dbReference type="Proteomes" id="UP001501676">
    <property type="component" value="Unassembled WGS sequence"/>
</dbReference>